<organism evidence="1">
    <name type="scientific">Siphoviridae sp. ctJER10</name>
    <dbReference type="NCBI Taxonomy" id="2825430"/>
    <lineage>
        <taxon>Viruses</taxon>
        <taxon>Duplodnaviria</taxon>
        <taxon>Heunggongvirae</taxon>
        <taxon>Uroviricota</taxon>
        <taxon>Caudoviricetes</taxon>
    </lineage>
</organism>
<name>A0A8S5PVE3_9CAUD</name>
<proteinExistence type="predicted"/>
<protein>
    <submittedName>
        <fullName evidence="1">Uncharacterized protein</fullName>
    </submittedName>
</protein>
<dbReference type="EMBL" id="BK015513">
    <property type="protein sequence ID" value="DAE10545.1"/>
    <property type="molecule type" value="Genomic_DNA"/>
</dbReference>
<reference evidence="1" key="1">
    <citation type="journal article" date="2021" name="Proc. Natl. Acad. Sci. U.S.A.">
        <title>A Catalog of Tens of Thousands of Viruses from Human Metagenomes Reveals Hidden Associations with Chronic Diseases.</title>
        <authorList>
            <person name="Tisza M.J."/>
            <person name="Buck C.B."/>
        </authorList>
    </citation>
    <scope>NUCLEOTIDE SEQUENCE</scope>
    <source>
        <strain evidence="1">CtJER10</strain>
    </source>
</reference>
<evidence type="ECO:0000313" key="1">
    <source>
        <dbReference type="EMBL" id="DAE10545.1"/>
    </source>
</evidence>
<accession>A0A8S5PVE3</accession>
<sequence length="70" mass="8268">MYDSNELIKIGIDEIVSYTDYRGFVIVEFKCMDKISPDNFQKVLQYVREITKGEPCNEIYVRANVLIDRK</sequence>